<dbReference type="Gene3D" id="1.10.10.60">
    <property type="entry name" value="Homeodomain-like"/>
    <property type="match status" value="1"/>
</dbReference>
<dbReference type="Proteomes" id="UP000275408">
    <property type="component" value="Unassembled WGS sequence"/>
</dbReference>
<dbReference type="GO" id="GO:0003677">
    <property type="term" value="F:DNA binding"/>
    <property type="evidence" value="ECO:0007669"/>
    <property type="project" value="UniProtKB-UniRule"/>
</dbReference>
<dbReference type="PROSITE" id="PS50071">
    <property type="entry name" value="HOMEOBOX_2"/>
    <property type="match status" value="1"/>
</dbReference>
<protein>
    <recommendedName>
        <fullName evidence="3">Homeobox domain-containing protein</fullName>
    </recommendedName>
</protein>
<feature type="DNA-binding region" description="Homeobox" evidence="1">
    <location>
        <begin position="3"/>
        <end position="60"/>
    </location>
</feature>
<feature type="non-terminal residue" evidence="4">
    <location>
        <position position="164"/>
    </location>
</feature>
<keyword evidence="1" id="KW-0238">DNA-binding</keyword>
<dbReference type="GO" id="GO:0005634">
    <property type="term" value="C:nucleus"/>
    <property type="evidence" value="ECO:0007669"/>
    <property type="project" value="UniProtKB-SubCell"/>
</dbReference>
<keyword evidence="5" id="KW-1185">Reference proteome</keyword>
<accession>A0A3M6T7N5</accession>
<evidence type="ECO:0000313" key="5">
    <source>
        <dbReference type="Proteomes" id="UP000275408"/>
    </source>
</evidence>
<keyword evidence="1" id="KW-0539">Nucleus</keyword>
<keyword evidence="1" id="KW-0371">Homeobox</keyword>
<feature type="region of interest" description="Disordered" evidence="2">
    <location>
        <begin position="128"/>
        <end position="152"/>
    </location>
</feature>
<feature type="domain" description="Homeobox" evidence="3">
    <location>
        <begin position="1"/>
        <end position="59"/>
    </location>
</feature>
<dbReference type="AlphaFoldDB" id="A0A3M6T7N5"/>
<reference evidence="4 5" key="1">
    <citation type="journal article" date="2018" name="Sci. Rep.">
        <title>Comparative analysis of the Pocillopora damicornis genome highlights role of immune system in coral evolution.</title>
        <authorList>
            <person name="Cunning R."/>
            <person name="Bay R.A."/>
            <person name="Gillette P."/>
            <person name="Baker A.C."/>
            <person name="Traylor-Knowles N."/>
        </authorList>
    </citation>
    <scope>NUCLEOTIDE SEQUENCE [LARGE SCALE GENOMIC DNA]</scope>
    <source>
        <strain evidence="4">RSMAS</strain>
        <tissue evidence="4">Whole animal</tissue>
    </source>
</reference>
<comment type="subcellular location">
    <subcellularLocation>
        <location evidence="1">Nucleus</location>
    </subcellularLocation>
</comment>
<name>A0A3M6T7N5_POCDA</name>
<evidence type="ECO:0000259" key="3">
    <source>
        <dbReference type="PROSITE" id="PS50071"/>
    </source>
</evidence>
<sequence>MPPTKLSAEQLNHLRELWEAGLNSAGDKKKLSEAVQATGLTEKTIKYWIGNERKRRGLATKRGPRDSDNGAQKYVLGKKRKKSGYSVFKSSFLSSEKAHKMLADGHGPGAVQKQANIEYRLLDGAEKESLNKKAEEQNSGDPSDSRIPRQQLIKKLVANIDSNV</sequence>
<dbReference type="InterPro" id="IPR009057">
    <property type="entry name" value="Homeodomain-like_sf"/>
</dbReference>
<dbReference type="EMBL" id="RCHS01004140">
    <property type="protein sequence ID" value="RMX37427.1"/>
    <property type="molecule type" value="Genomic_DNA"/>
</dbReference>
<comment type="caution">
    <text evidence="4">The sequence shown here is derived from an EMBL/GenBank/DDBJ whole genome shotgun (WGS) entry which is preliminary data.</text>
</comment>
<organism evidence="4 5">
    <name type="scientific">Pocillopora damicornis</name>
    <name type="common">Cauliflower coral</name>
    <name type="synonym">Millepora damicornis</name>
    <dbReference type="NCBI Taxonomy" id="46731"/>
    <lineage>
        <taxon>Eukaryota</taxon>
        <taxon>Metazoa</taxon>
        <taxon>Cnidaria</taxon>
        <taxon>Anthozoa</taxon>
        <taxon>Hexacorallia</taxon>
        <taxon>Scleractinia</taxon>
        <taxon>Astrocoeniina</taxon>
        <taxon>Pocilloporidae</taxon>
        <taxon>Pocillopora</taxon>
    </lineage>
</organism>
<dbReference type="InterPro" id="IPR001356">
    <property type="entry name" value="HD"/>
</dbReference>
<dbReference type="SUPFAM" id="SSF46689">
    <property type="entry name" value="Homeodomain-like"/>
    <property type="match status" value="1"/>
</dbReference>
<evidence type="ECO:0000256" key="1">
    <source>
        <dbReference type="PROSITE-ProRule" id="PRU00108"/>
    </source>
</evidence>
<dbReference type="OrthoDB" id="5967903at2759"/>
<evidence type="ECO:0000313" key="4">
    <source>
        <dbReference type="EMBL" id="RMX37427.1"/>
    </source>
</evidence>
<feature type="region of interest" description="Disordered" evidence="2">
    <location>
        <begin position="53"/>
        <end position="76"/>
    </location>
</feature>
<proteinExistence type="predicted"/>
<gene>
    <name evidence="4" type="ORF">pdam_00025786</name>
</gene>
<evidence type="ECO:0000256" key="2">
    <source>
        <dbReference type="SAM" id="MobiDB-lite"/>
    </source>
</evidence>